<evidence type="ECO:0000256" key="1">
    <source>
        <dbReference type="SAM" id="MobiDB-lite"/>
    </source>
</evidence>
<feature type="compositionally biased region" description="Polar residues" evidence="1">
    <location>
        <begin position="64"/>
        <end position="79"/>
    </location>
</feature>
<reference evidence="3" key="2">
    <citation type="submission" date="2020-09" db="EMBL/GenBank/DDBJ databases">
        <authorList>
            <person name="Sun Q."/>
            <person name="Kim S."/>
        </authorList>
    </citation>
    <scope>NUCLEOTIDE SEQUENCE</scope>
    <source>
        <strain evidence="3">KCTC 42249</strain>
    </source>
</reference>
<name>A0A8J3GLZ0_9HYPH</name>
<gene>
    <name evidence="3" type="ORF">GCM10016234_32220</name>
</gene>
<keyword evidence="2" id="KW-0812">Transmembrane</keyword>
<reference evidence="3" key="1">
    <citation type="journal article" date="2014" name="Int. J. Syst. Evol. Microbiol.">
        <title>Complete genome sequence of Corynebacterium casei LMG S-19264T (=DSM 44701T), isolated from a smear-ripened cheese.</title>
        <authorList>
            <consortium name="US DOE Joint Genome Institute (JGI-PGF)"/>
            <person name="Walter F."/>
            <person name="Albersmeier A."/>
            <person name="Kalinowski J."/>
            <person name="Ruckert C."/>
        </authorList>
    </citation>
    <scope>NUCLEOTIDE SEQUENCE</scope>
    <source>
        <strain evidence="3">KCTC 42249</strain>
    </source>
</reference>
<feature type="transmembrane region" description="Helical" evidence="2">
    <location>
        <begin position="30"/>
        <end position="48"/>
    </location>
</feature>
<proteinExistence type="predicted"/>
<feature type="region of interest" description="Disordered" evidence="1">
    <location>
        <begin position="1"/>
        <end position="25"/>
    </location>
</feature>
<dbReference type="EMBL" id="BMZQ01000002">
    <property type="protein sequence ID" value="GHD19948.1"/>
    <property type="molecule type" value="Genomic_DNA"/>
</dbReference>
<sequence length="79" mass="8284">MDRQQNTGRPVVDKKVSTDKARQGKAGRPVLVVLIAALVLAAIAWFAAEMFGQSIDPQPDNAPAPSTQTEPAGNSGVNN</sequence>
<keyword evidence="4" id="KW-1185">Reference proteome</keyword>
<feature type="region of interest" description="Disordered" evidence="1">
    <location>
        <begin position="54"/>
        <end position="79"/>
    </location>
</feature>
<keyword evidence="2" id="KW-1133">Transmembrane helix</keyword>
<protein>
    <submittedName>
        <fullName evidence="3">Uncharacterized protein</fullName>
    </submittedName>
</protein>
<feature type="compositionally biased region" description="Basic and acidic residues" evidence="1">
    <location>
        <begin position="11"/>
        <end position="22"/>
    </location>
</feature>
<accession>A0A8J3GLZ0</accession>
<keyword evidence="2" id="KW-0472">Membrane</keyword>
<evidence type="ECO:0000313" key="3">
    <source>
        <dbReference type="EMBL" id="GHD19948.1"/>
    </source>
</evidence>
<dbReference type="AlphaFoldDB" id="A0A8J3GLZ0"/>
<evidence type="ECO:0000256" key="2">
    <source>
        <dbReference type="SAM" id="Phobius"/>
    </source>
</evidence>
<evidence type="ECO:0000313" key="4">
    <source>
        <dbReference type="Proteomes" id="UP000630142"/>
    </source>
</evidence>
<dbReference type="RefSeq" id="WP_189505670.1">
    <property type="nucleotide sequence ID" value="NZ_BMZQ01000002.1"/>
</dbReference>
<organism evidence="3 4">
    <name type="scientific">Tianweitania populi</name>
    <dbReference type="NCBI Taxonomy" id="1607949"/>
    <lineage>
        <taxon>Bacteria</taxon>
        <taxon>Pseudomonadati</taxon>
        <taxon>Pseudomonadota</taxon>
        <taxon>Alphaproteobacteria</taxon>
        <taxon>Hyphomicrobiales</taxon>
        <taxon>Phyllobacteriaceae</taxon>
        <taxon>Tianweitania</taxon>
    </lineage>
</organism>
<comment type="caution">
    <text evidence="3">The sequence shown here is derived from an EMBL/GenBank/DDBJ whole genome shotgun (WGS) entry which is preliminary data.</text>
</comment>
<dbReference type="Proteomes" id="UP000630142">
    <property type="component" value="Unassembled WGS sequence"/>
</dbReference>